<gene>
    <name evidence="2" type="ORF">RUM43_012234</name>
</gene>
<organism evidence="2 3">
    <name type="scientific">Polyplax serrata</name>
    <name type="common">Common mouse louse</name>
    <dbReference type="NCBI Taxonomy" id="468196"/>
    <lineage>
        <taxon>Eukaryota</taxon>
        <taxon>Metazoa</taxon>
        <taxon>Ecdysozoa</taxon>
        <taxon>Arthropoda</taxon>
        <taxon>Hexapoda</taxon>
        <taxon>Insecta</taxon>
        <taxon>Pterygota</taxon>
        <taxon>Neoptera</taxon>
        <taxon>Paraneoptera</taxon>
        <taxon>Psocodea</taxon>
        <taxon>Troctomorpha</taxon>
        <taxon>Phthiraptera</taxon>
        <taxon>Anoplura</taxon>
        <taxon>Polyplacidae</taxon>
        <taxon>Polyplax</taxon>
    </lineage>
</organism>
<name>A0AAN8P6S9_POLSC</name>
<evidence type="ECO:0000313" key="2">
    <source>
        <dbReference type="EMBL" id="KAK6619477.1"/>
    </source>
</evidence>
<reference evidence="2 3" key="1">
    <citation type="submission" date="2023-10" db="EMBL/GenBank/DDBJ databases">
        <title>Genomes of two closely related lineages of the louse Polyplax serrata with different host specificities.</title>
        <authorList>
            <person name="Martinu J."/>
            <person name="Tarabai H."/>
            <person name="Stefka J."/>
            <person name="Hypsa V."/>
        </authorList>
    </citation>
    <scope>NUCLEOTIDE SEQUENCE [LARGE SCALE GENOMIC DNA]</scope>
    <source>
        <strain evidence="2">HR10_N</strain>
    </source>
</reference>
<dbReference type="EMBL" id="JAWJWE010000040">
    <property type="protein sequence ID" value="KAK6619477.1"/>
    <property type="molecule type" value="Genomic_DNA"/>
</dbReference>
<evidence type="ECO:0000313" key="3">
    <source>
        <dbReference type="Proteomes" id="UP001372834"/>
    </source>
</evidence>
<feature type="chain" id="PRO_5042873021" evidence="1">
    <location>
        <begin position="23"/>
        <end position="77"/>
    </location>
</feature>
<comment type="caution">
    <text evidence="2">The sequence shown here is derived from an EMBL/GenBank/DDBJ whole genome shotgun (WGS) entry which is preliminary data.</text>
</comment>
<evidence type="ECO:0000256" key="1">
    <source>
        <dbReference type="SAM" id="SignalP"/>
    </source>
</evidence>
<keyword evidence="1" id="KW-0732">Signal</keyword>
<dbReference type="Proteomes" id="UP001372834">
    <property type="component" value="Unassembled WGS sequence"/>
</dbReference>
<protein>
    <submittedName>
        <fullName evidence="2">Uncharacterized protein</fullName>
    </submittedName>
</protein>
<accession>A0AAN8P6S9</accession>
<feature type="signal peptide" evidence="1">
    <location>
        <begin position="1"/>
        <end position="22"/>
    </location>
</feature>
<proteinExistence type="predicted"/>
<sequence>MYDVLVQVVLFLLRLHLQISISLDMYCVKKPDVKKVKKAEAGKIGKCGNKLSLMYNAETPLKRDKFQVPMTQWNNEE</sequence>
<dbReference type="AlphaFoldDB" id="A0AAN8P6S9"/>